<accession>A0A914QLX4</accession>
<keyword evidence="1" id="KW-0812">Transmembrane</keyword>
<keyword evidence="2" id="KW-1185">Reference proteome</keyword>
<keyword evidence="1" id="KW-1133">Transmembrane helix</keyword>
<evidence type="ECO:0000313" key="3">
    <source>
        <dbReference type="WBParaSite" id="PDA_v2.g28335.t1"/>
    </source>
</evidence>
<protein>
    <submittedName>
        <fullName evidence="3">NADH dehydrogenase subunit 4L</fullName>
    </submittedName>
</protein>
<proteinExistence type="predicted"/>
<feature type="transmembrane region" description="Helical" evidence="1">
    <location>
        <begin position="44"/>
        <end position="67"/>
    </location>
</feature>
<dbReference type="Proteomes" id="UP000887578">
    <property type="component" value="Unplaced"/>
</dbReference>
<evidence type="ECO:0000313" key="2">
    <source>
        <dbReference type="Proteomes" id="UP000887578"/>
    </source>
</evidence>
<dbReference type="WBParaSite" id="PDA_v2.g28335.t1">
    <property type="protein sequence ID" value="PDA_v2.g28335.t1"/>
    <property type="gene ID" value="PDA_v2.g28335"/>
</dbReference>
<evidence type="ECO:0000256" key="1">
    <source>
        <dbReference type="SAM" id="Phobius"/>
    </source>
</evidence>
<feature type="transmembrane region" description="Helical" evidence="1">
    <location>
        <begin position="12"/>
        <end position="32"/>
    </location>
</feature>
<dbReference type="AlphaFoldDB" id="A0A914QLX4"/>
<keyword evidence="1" id="KW-0472">Membrane</keyword>
<sequence length="76" mass="8638">MVVLALRITQSVELFLIGISIITSITVLRIFYKTPLLHRNLLGLLGMLSGEYSIVMISRIVMIVLSFNNEEYMGMF</sequence>
<reference evidence="3" key="1">
    <citation type="submission" date="2022-11" db="UniProtKB">
        <authorList>
            <consortium name="WormBaseParasite"/>
        </authorList>
    </citation>
    <scope>IDENTIFICATION</scope>
</reference>
<organism evidence="2 3">
    <name type="scientific">Panagrolaimus davidi</name>
    <dbReference type="NCBI Taxonomy" id="227884"/>
    <lineage>
        <taxon>Eukaryota</taxon>
        <taxon>Metazoa</taxon>
        <taxon>Ecdysozoa</taxon>
        <taxon>Nematoda</taxon>
        <taxon>Chromadorea</taxon>
        <taxon>Rhabditida</taxon>
        <taxon>Tylenchina</taxon>
        <taxon>Panagrolaimomorpha</taxon>
        <taxon>Panagrolaimoidea</taxon>
        <taxon>Panagrolaimidae</taxon>
        <taxon>Panagrolaimus</taxon>
    </lineage>
</organism>
<name>A0A914QLX4_9BILA</name>